<evidence type="ECO:0000256" key="3">
    <source>
        <dbReference type="ARBA" id="ARBA00022801"/>
    </source>
</evidence>
<dbReference type="EMBL" id="CAJPVJ010001052">
    <property type="protein sequence ID" value="CAG2163966.1"/>
    <property type="molecule type" value="Genomic_DNA"/>
</dbReference>
<dbReference type="GO" id="GO:0019695">
    <property type="term" value="P:choline metabolic process"/>
    <property type="evidence" value="ECO:0007669"/>
    <property type="project" value="TreeGrafter"/>
</dbReference>
<organism evidence="8">
    <name type="scientific">Oppiella nova</name>
    <dbReference type="NCBI Taxonomy" id="334625"/>
    <lineage>
        <taxon>Eukaryota</taxon>
        <taxon>Metazoa</taxon>
        <taxon>Ecdysozoa</taxon>
        <taxon>Arthropoda</taxon>
        <taxon>Chelicerata</taxon>
        <taxon>Arachnida</taxon>
        <taxon>Acari</taxon>
        <taxon>Acariformes</taxon>
        <taxon>Sarcoptiformes</taxon>
        <taxon>Oribatida</taxon>
        <taxon>Brachypylina</taxon>
        <taxon>Oppioidea</taxon>
        <taxon>Oppiidae</taxon>
        <taxon>Oppiella</taxon>
    </lineage>
</organism>
<feature type="non-terminal residue" evidence="8">
    <location>
        <position position="685"/>
    </location>
</feature>
<dbReference type="InterPro" id="IPR029058">
    <property type="entry name" value="AB_hydrolase_fold"/>
</dbReference>
<keyword evidence="6" id="KW-0472">Membrane</keyword>
<dbReference type="PANTHER" id="PTHR43918">
    <property type="entry name" value="ACETYLCHOLINESTERASE"/>
    <property type="match status" value="1"/>
</dbReference>
<evidence type="ECO:0000313" key="8">
    <source>
        <dbReference type="EMBL" id="CAD7642304.1"/>
    </source>
</evidence>
<reference evidence="8" key="1">
    <citation type="submission" date="2020-11" db="EMBL/GenBank/DDBJ databases">
        <authorList>
            <person name="Tran Van P."/>
        </authorList>
    </citation>
    <scope>NUCLEOTIDE SEQUENCE</scope>
</reference>
<protein>
    <recommendedName>
        <fullName evidence="5">Carboxylic ester hydrolase</fullName>
        <ecNumber evidence="5">3.1.1.-</ecNumber>
    </recommendedName>
</protein>
<comment type="similarity">
    <text evidence="1 5">Belongs to the type-B carboxylesterase/lipase family.</text>
</comment>
<evidence type="ECO:0000256" key="1">
    <source>
        <dbReference type="ARBA" id="ARBA00005964"/>
    </source>
</evidence>
<dbReference type="PANTHER" id="PTHR43918:SF4">
    <property type="entry name" value="CARBOXYLIC ESTER HYDROLASE"/>
    <property type="match status" value="1"/>
</dbReference>
<dbReference type="InterPro" id="IPR019826">
    <property type="entry name" value="Carboxylesterase_B_AS"/>
</dbReference>
<dbReference type="InterPro" id="IPR050654">
    <property type="entry name" value="AChE-related_enzymes"/>
</dbReference>
<evidence type="ECO:0000256" key="6">
    <source>
        <dbReference type="SAM" id="Phobius"/>
    </source>
</evidence>
<dbReference type="GO" id="GO:0005886">
    <property type="term" value="C:plasma membrane"/>
    <property type="evidence" value="ECO:0007669"/>
    <property type="project" value="TreeGrafter"/>
</dbReference>
<dbReference type="Gene3D" id="3.40.50.1820">
    <property type="entry name" value="alpha/beta hydrolase"/>
    <property type="match status" value="2"/>
</dbReference>
<dbReference type="Pfam" id="PF00135">
    <property type="entry name" value="COesterase"/>
    <property type="match status" value="2"/>
</dbReference>
<keyword evidence="9" id="KW-1185">Reference proteome</keyword>
<dbReference type="EC" id="3.1.1.-" evidence="5"/>
<dbReference type="GO" id="GO:0006581">
    <property type="term" value="P:acetylcholine catabolic process"/>
    <property type="evidence" value="ECO:0007669"/>
    <property type="project" value="TreeGrafter"/>
</dbReference>
<dbReference type="EMBL" id="OC915877">
    <property type="protein sequence ID" value="CAD7642304.1"/>
    <property type="molecule type" value="Genomic_DNA"/>
</dbReference>
<evidence type="ECO:0000259" key="7">
    <source>
        <dbReference type="Pfam" id="PF00135"/>
    </source>
</evidence>
<dbReference type="GO" id="GO:0005615">
    <property type="term" value="C:extracellular space"/>
    <property type="evidence" value="ECO:0007669"/>
    <property type="project" value="TreeGrafter"/>
</dbReference>
<dbReference type="Proteomes" id="UP000728032">
    <property type="component" value="Unassembled WGS sequence"/>
</dbReference>
<sequence length="685" mass="77106">MDKHSGDKHILILNLIHIQALHKHTKTFNAPGVVIVLLIICVQYLWAYPRPHNCTSTVTSHGISFHGCEDIISTESITNKIHHKRLIYTFKGIPYAKPPVGALRFRKPVPIKHRKGTQVNAKNYKKPCMQSWIADHPFGVMSEDCLHLNVWTPTLNGTANLPVMIWIYGGSFYIGSSSQFAALYLTSDNIYEGTQLALRDVVIVTINYRLGIFGFLYGNTPDCPGNQGLWDQAMAIQWVKDNIKAFGGNPNDITLFGESAGSISISNHIVSNVTRNMFQKAIMQSGMAETNGSAYIKLFSRDTDYSYKIARKFASNKKLFRRSGPCVGDNDWIECLRTKRAHELLNAQLLSILHNPLKPWYTVWIQQFCPVFGDEFVPISPSKRGTSGKTRDVVIVTINYRLGIFGFLYGNTPDCPGNQGLWDQAMAIQWVKDNIKAFGGNPNDITLFGESAGSISISNHIVSNVTRNMFQKAIMQSGMAETNGSAYIKLFSRDTDYSYKIARKFASNKKLFRRSGPCVGDNDWIECLRTKRAHELLNAQLVSILHNPLKPWYTVWIQQFCPVFGDEFVPISVNKAVKEGNFRKDVRVLMGHVEMEGLLFASAFDLVVGMSGRYLPFVPIAPVISRDIVRNDIRKYFFDNDTIGVEIAHEFTKSFDTNPRLLDGNGLRRAAIHAFGDYFLTCPTI</sequence>
<accession>A0A7R9QEW3</accession>
<keyword evidence="6" id="KW-1133">Transmembrane helix</keyword>
<gene>
    <name evidence="8" type="ORF">ONB1V03_LOCUS3527</name>
</gene>
<keyword evidence="6" id="KW-0812">Transmembrane</keyword>
<dbReference type="AlphaFoldDB" id="A0A7R9QEW3"/>
<dbReference type="PROSITE" id="PS00122">
    <property type="entry name" value="CARBOXYLESTERASE_B_1"/>
    <property type="match status" value="2"/>
</dbReference>
<evidence type="ECO:0000313" key="9">
    <source>
        <dbReference type="Proteomes" id="UP000728032"/>
    </source>
</evidence>
<keyword evidence="2" id="KW-0719">Serine esterase</keyword>
<feature type="domain" description="Carboxylesterase type B" evidence="7">
    <location>
        <begin position="390"/>
        <end position="685"/>
    </location>
</feature>
<proteinExistence type="inferred from homology"/>
<evidence type="ECO:0000256" key="2">
    <source>
        <dbReference type="ARBA" id="ARBA00022487"/>
    </source>
</evidence>
<feature type="domain" description="Carboxylesterase type B" evidence="7">
    <location>
        <begin position="80"/>
        <end position="384"/>
    </location>
</feature>
<keyword evidence="3 5" id="KW-0378">Hydrolase</keyword>
<dbReference type="OrthoDB" id="408631at2759"/>
<evidence type="ECO:0000256" key="5">
    <source>
        <dbReference type="RuleBase" id="RU361235"/>
    </source>
</evidence>
<dbReference type="InterPro" id="IPR002018">
    <property type="entry name" value="CarbesteraseB"/>
</dbReference>
<name>A0A7R9QEW3_9ACAR</name>
<keyword evidence="4" id="KW-0325">Glycoprotein</keyword>
<dbReference type="SUPFAM" id="SSF53474">
    <property type="entry name" value="alpha/beta-Hydrolases"/>
    <property type="match status" value="2"/>
</dbReference>
<dbReference type="GO" id="GO:0003990">
    <property type="term" value="F:acetylcholinesterase activity"/>
    <property type="evidence" value="ECO:0007669"/>
    <property type="project" value="TreeGrafter"/>
</dbReference>
<feature type="transmembrane region" description="Helical" evidence="6">
    <location>
        <begin position="28"/>
        <end position="46"/>
    </location>
</feature>
<evidence type="ECO:0000256" key="4">
    <source>
        <dbReference type="ARBA" id="ARBA00023180"/>
    </source>
</evidence>